<gene>
    <name evidence="2" type="ORF">CVT25_000954</name>
</gene>
<dbReference type="OrthoDB" id="3485059at2759"/>
<evidence type="ECO:0008006" key="4">
    <source>
        <dbReference type="Google" id="ProtNLM"/>
    </source>
</evidence>
<proteinExistence type="predicted"/>
<evidence type="ECO:0000256" key="1">
    <source>
        <dbReference type="SAM" id="SignalP"/>
    </source>
</evidence>
<dbReference type="AlphaFoldDB" id="A0A409XSC9"/>
<protein>
    <recommendedName>
        <fullName evidence="4">Cell wall galactomannoprotein</fullName>
    </recommendedName>
</protein>
<dbReference type="InParanoid" id="A0A409XSC9"/>
<dbReference type="Proteomes" id="UP000283269">
    <property type="component" value="Unassembled WGS sequence"/>
</dbReference>
<name>A0A409XSC9_PSICY</name>
<feature type="signal peptide" evidence="1">
    <location>
        <begin position="1"/>
        <end position="18"/>
    </location>
</feature>
<keyword evidence="1" id="KW-0732">Signal</keyword>
<dbReference type="EMBL" id="NHYD01000674">
    <property type="protein sequence ID" value="PPQ93620.1"/>
    <property type="molecule type" value="Genomic_DNA"/>
</dbReference>
<keyword evidence="3" id="KW-1185">Reference proteome</keyword>
<comment type="caution">
    <text evidence="2">The sequence shown here is derived from an EMBL/GenBank/DDBJ whole genome shotgun (WGS) entry which is preliminary data.</text>
</comment>
<evidence type="ECO:0000313" key="2">
    <source>
        <dbReference type="EMBL" id="PPQ93620.1"/>
    </source>
</evidence>
<feature type="chain" id="PRO_5019370595" description="Cell wall galactomannoprotein" evidence="1">
    <location>
        <begin position="19"/>
        <end position="200"/>
    </location>
</feature>
<reference evidence="2 3" key="1">
    <citation type="journal article" date="2018" name="Evol. Lett.">
        <title>Horizontal gene cluster transfer increased hallucinogenic mushroom diversity.</title>
        <authorList>
            <person name="Reynolds H.T."/>
            <person name="Vijayakumar V."/>
            <person name="Gluck-Thaler E."/>
            <person name="Korotkin H.B."/>
            <person name="Matheny P.B."/>
            <person name="Slot J.C."/>
        </authorList>
    </citation>
    <scope>NUCLEOTIDE SEQUENCE [LARGE SCALE GENOMIC DNA]</scope>
    <source>
        <strain evidence="2 3">2631</strain>
    </source>
</reference>
<accession>A0A409XSC9</accession>
<evidence type="ECO:0000313" key="3">
    <source>
        <dbReference type="Proteomes" id="UP000283269"/>
    </source>
</evidence>
<sequence length="200" mass="21069">MKIARVFVFLIGSQAVTAALLARGDATVERDLSFASSNLTALDTTLRTFVQSGGSLSQALDLHTESSSSFSAIDLTISDIKIRMSLQSHHTDLQYQATGAIASMDASNIENTVALMQSTVIDICQTFSQNLSVIGSASPSLKTLLEQDISQLLSAFDSLLVIIGGSTATPVSNTIANLKQQFENVCNPSTAPTKPAALSI</sequence>
<organism evidence="2 3">
    <name type="scientific">Psilocybe cyanescens</name>
    <dbReference type="NCBI Taxonomy" id="93625"/>
    <lineage>
        <taxon>Eukaryota</taxon>
        <taxon>Fungi</taxon>
        <taxon>Dikarya</taxon>
        <taxon>Basidiomycota</taxon>
        <taxon>Agaricomycotina</taxon>
        <taxon>Agaricomycetes</taxon>
        <taxon>Agaricomycetidae</taxon>
        <taxon>Agaricales</taxon>
        <taxon>Agaricineae</taxon>
        <taxon>Strophariaceae</taxon>
        <taxon>Psilocybe</taxon>
    </lineage>
</organism>